<feature type="domain" description="DUF4214" evidence="3">
    <location>
        <begin position="464"/>
        <end position="534"/>
    </location>
</feature>
<dbReference type="EMBL" id="JBFNXX010000005">
    <property type="protein sequence ID" value="MEW9919544.1"/>
    <property type="molecule type" value="Genomic_DNA"/>
</dbReference>
<reference evidence="4 5" key="1">
    <citation type="submission" date="2024-07" db="EMBL/GenBank/DDBJ databases">
        <title>Marimonas sp.nov., isolated from tidal-flat sediment.</title>
        <authorList>
            <person name="Jayan J.N."/>
            <person name="Lee S.S."/>
        </authorList>
    </citation>
    <scope>NUCLEOTIDE SEQUENCE [LARGE SCALE GENOMIC DNA]</scope>
    <source>
        <strain evidence="4 5">MJW-29</strain>
    </source>
</reference>
<evidence type="ECO:0000313" key="5">
    <source>
        <dbReference type="Proteomes" id="UP001556098"/>
    </source>
</evidence>
<accession>A0ABV3RKW7</accession>
<keyword evidence="5" id="KW-1185">Reference proteome</keyword>
<dbReference type="PROSITE" id="PS00330">
    <property type="entry name" value="HEMOLYSIN_CALCIUM"/>
    <property type="match status" value="2"/>
</dbReference>
<dbReference type="PANTHER" id="PTHR38340:SF1">
    <property type="entry name" value="S-LAYER PROTEIN"/>
    <property type="match status" value="1"/>
</dbReference>
<evidence type="ECO:0000259" key="3">
    <source>
        <dbReference type="Pfam" id="PF13946"/>
    </source>
</evidence>
<comment type="subcellular location">
    <subcellularLocation>
        <location evidence="1">Secreted</location>
    </subcellularLocation>
</comment>
<dbReference type="RefSeq" id="WP_367877251.1">
    <property type="nucleotide sequence ID" value="NZ_JBFNXX010000005.1"/>
</dbReference>
<dbReference type="Pfam" id="PF13946">
    <property type="entry name" value="DUF4214"/>
    <property type="match status" value="1"/>
</dbReference>
<keyword evidence="2" id="KW-0964">Secreted</keyword>
<dbReference type="PANTHER" id="PTHR38340">
    <property type="entry name" value="S-LAYER PROTEIN"/>
    <property type="match status" value="1"/>
</dbReference>
<comment type="caution">
    <text evidence="4">The sequence shown here is derived from an EMBL/GenBank/DDBJ whole genome shotgun (WGS) entry which is preliminary data.</text>
</comment>
<organism evidence="4 5">
    <name type="scientific">Sulfitobacter sediminis</name>
    <dbReference type="NCBI Taxonomy" id="3234186"/>
    <lineage>
        <taxon>Bacteria</taxon>
        <taxon>Pseudomonadati</taxon>
        <taxon>Pseudomonadota</taxon>
        <taxon>Alphaproteobacteria</taxon>
        <taxon>Rhodobacterales</taxon>
        <taxon>Roseobacteraceae</taxon>
        <taxon>Sulfitobacter</taxon>
    </lineage>
</organism>
<dbReference type="InterPro" id="IPR025282">
    <property type="entry name" value="DUF4214"/>
</dbReference>
<evidence type="ECO:0000313" key="4">
    <source>
        <dbReference type="EMBL" id="MEW9919544.1"/>
    </source>
</evidence>
<dbReference type="Gene3D" id="2.150.10.10">
    <property type="entry name" value="Serralysin-like metalloprotease, C-terminal"/>
    <property type="match status" value="1"/>
</dbReference>
<evidence type="ECO:0000256" key="1">
    <source>
        <dbReference type="ARBA" id="ARBA00004613"/>
    </source>
</evidence>
<sequence>MPGPAAAIGLYAAGLGIYSFFSGFSSDVERQFEMSQLKNDLAELQGITTAVINQNIAQSLGAADTALDQLELYAASEDAAARATFANNAVLESSNALNAVVSQVLAGKGSASAESLAYMMGALQYAVLVRQTVANTVQDGPLGGAGLHQSIKQATQLMYDTVGGNDIYSEFPRAISSRIEVDGLDVNFFGTKVNFSVVSSFSGRSEAVEVVRDSGFADTFPFLPYVESDASFERRADAAADAAFNRIYSADYAEARVSEYLSLAVEMNTWLAQDAVNVPELYERIGTSGADTEQGTNNADYFSGLAGDDILSGANGPDALNGGSGNDILRGGALQDVLTGGLGNDLIFGSERMSDGIDGDTARFAGLSSDYTVVGGSTYAVVTGPDGARDKLFNIEFLRFDDTYFALGEGSALDSVSRDAFTVEERVALLYEAALDRNGAIDLPGLNFYIEVTERDNLSNEFLAADLMTSPEFTAKFGDVNTLSNDAFLEQIYLNVLDRASDGAGKAFYLGLLDSGTITRALALADIATSPENSQGSADILMGLYESSTGDWSFVSDGMEIA</sequence>
<dbReference type="Pfam" id="PF00353">
    <property type="entry name" value="HemolysinCabind"/>
    <property type="match status" value="2"/>
</dbReference>
<proteinExistence type="predicted"/>
<dbReference type="InterPro" id="IPR001343">
    <property type="entry name" value="Hemolysn_Ca-bd"/>
</dbReference>
<gene>
    <name evidence="4" type="ORF">AB2B41_08020</name>
</gene>
<dbReference type="Proteomes" id="UP001556098">
    <property type="component" value="Unassembled WGS sequence"/>
</dbReference>
<dbReference type="InterPro" id="IPR011049">
    <property type="entry name" value="Serralysin-like_metalloprot_C"/>
</dbReference>
<dbReference type="SUPFAM" id="SSF51120">
    <property type="entry name" value="beta-Roll"/>
    <property type="match status" value="1"/>
</dbReference>
<evidence type="ECO:0000256" key="2">
    <source>
        <dbReference type="ARBA" id="ARBA00022525"/>
    </source>
</evidence>
<protein>
    <submittedName>
        <fullName evidence="4">DUF4214 domain-containing protein</fullName>
    </submittedName>
</protein>
<dbReference type="InterPro" id="IPR050557">
    <property type="entry name" value="RTX_toxin/Mannuronan_C5-epim"/>
</dbReference>
<dbReference type="InterPro" id="IPR018511">
    <property type="entry name" value="Hemolysin-typ_Ca-bd_CS"/>
</dbReference>
<name>A0ABV3RKW7_9RHOB</name>